<organism evidence="4 7">
    <name type="scientific">Actinotignum timonense</name>
    <dbReference type="NCBI Taxonomy" id="1870995"/>
    <lineage>
        <taxon>Bacteria</taxon>
        <taxon>Bacillati</taxon>
        <taxon>Actinomycetota</taxon>
        <taxon>Actinomycetes</taxon>
        <taxon>Actinomycetales</taxon>
        <taxon>Actinomycetaceae</taxon>
        <taxon>Actinotignum</taxon>
    </lineage>
</organism>
<dbReference type="EMBL" id="JAWNFV010000003">
    <property type="protein sequence ID" value="MDY5140066.1"/>
    <property type="molecule type" value="Genomic_DNA"/>
</dbReference>
<keyword evidence="4" id="KW-0645">Protease</keyword>
<dbReference type="EC" id="3.4.16.4" evidence="4"/>
<dbReference type="GeneID" id="92813535"/>
<accession>A0AAW9HJ39</accession>
<keyword evidence="4" id="KW-0121">Carboxypeptidase</keyword>
<proteinExistence type="inferred from homology"/>
<comment type="similarity">
    <text evidence="1">Belongs to the peptidase S13 family.</text>
</comment>
<protein>
    <submittedName>
        <fullName evidence="4">D-alanyl-D-alanine carboxypeptidase/D-alanyl-D-alanine-endopeptidase</fullName>
        <ecNumber evidence="4">3.4.16.4</ecNumber>
    </submittedName>
</protein>
<dbReference type="AlphaFoldDB" id="A0AAW9HJ39"/>
<evidence type="ECO:0000313" key="4">
    <source>
        <dbReference type="EMBL" id="MDY5140066.1"/>
    </source>
</evidence>
<dbReference type="GO" id="GO:0000270">
    <property type="term" value="P:peptidoglycan metabolic process"/>
    <property type="evidence" value="ECO:0007669"/>
    <property type="project" value="TreeGrafter"/>
</dbReference>
<dbReference type="Proteomes" id="UP001288320">
    <property type="component" value="Unassembled WGS sequence"/>
</dbReference>
<evidence type="ECO:0000256" key="1">
    <source>
        <dbReference type="ARBA" id="ARBA00006096"/>
    </source>
</evidence>
<dbReference type="NCBIfam" id="TIGR00666">
    <property type="entry name" value="PBP4"/>
    <property type="match status" value="1"/>
</dbReference>
<feature type="signal peptide" evidence="3">
    <location>
        <begin position="1"/>
        <end position="22"/>
    </location>
</feature>
<dbReference type="RefSeq" id="WP_101595274.1">
    <property type="nucleotide sequence ID" value="NZ_CAUPFC010000017.1"/>
</dbReference>
<keyword evidence="6" id="KW-1185">Reference proteome</keyword>
<evidence type="ECO:0000256" key="2">
    <source>
        <dbReference type="ARBA" id="ARBA00022801"/>
    </source>
</evidence>
<dbReference type="Proteomes" id="UP001284901">
    <property type="component" value="Unassembled WGS sequence"/>
</dbReference>
<keyword evidence="2 4" id="KW-0378">Hydrolase</keyword>
<comment type="caution">
    <text evidence="4">The sequence shown here is derived from an EMBL/GenBank/DDBJ whole genome shotgun (WGS) entry which is preliminary data.</text>
</comment>
<reference evidence="4 6" key="1">
    <citation type="submission" date="2023-10" db="EMBL/GenBank/DDBJ databases">
        <title>Whole Genome based description of the genera Actinobaculum and Actinotignum reveals a complex phylogenetic relationship within the species included in the genus Actinotignum.</title>
        <authorList>
            <person name="Jensen C.S."/>
            <person name="Dargis R."/>
            <person name="Kemp M."/>
            <person name="Christensen J.J."/>
        </authorList>
    </citation>
    <scope>NUCLEOTIDE SEQUENCE</scope>
    <source>
        <strain evidence="5 6">SLA_B089</strain>
        <strain evidence="4">SLA_B245</strain>
    </source>
</reference>
<dbReference type="PANTHER" id="PTHR30023">
    <property type="entry name" value="D-ALANYL-D-ALANINE CARBOXYPEPTIDASE"/>
    <property type="match status" value="1"/>
</dbReference>
<dbReference type="Gene3D" id="3.40.710.10">
    <property type="entry name" value="DD-peptidase/beta-lactamase superfamily"/>
    <property type="match status" value="2"/>
</dbReference>
<sequence length="457" mass="46400">MKGKAQIALSLVLLLAGGYAFADAFDLTPGLLTLGPRADAAAPYPHPTPVPAVTIPAAPAPAELEDASAAKVAALGQEFAARLAPTGQVSYEIREAATGRVLASKDAKVPRVPASNMKLVTARVALETLGPDRRFATSVAASGSTIHLIGGGDVFLAPDTAATQVPGTIARGDLSELAAAAATYAREHPGGPVSVVVDTSLFAGPEYAPTLDPINHDYVAPITPIAVNGGAVGYHYSATPALDAGNALAEQLRGAGVEVAEVRAGQAPKEAAAHPLATVHSASVRELVDRMLTESDNTLAETLGHLVARERGESADFAGAARATRAALEELGYPLEGVVISDNSGLSETNRLTCVLQLAILEDLANLADGTVGALGAGLPVAALNGTLADRLTEGAAPGMIRGKTGTLADVVSLSGVLRTRSGALLTFSILTDSHHDVSLLDVRAAEDAFLTAVAEL</sequence>
<evidence type="ECO:0000256" key="3">
    <source>
        <dbReference type="SAM" id="SignalP"/>
    </source>
</evidence>
<name>A0AAW9HJ39_9ACTO</name>
<dbReference type="InterPro" id="IPR012338">
    <property type="entry name" value="Beta-lactam/transpept-like"/>
</dbReference>
<dbReference type="GO" id="GO:0006508">
    <property type="term" value="P:proteolysis"/>
    <property type="evidence" value="ECO:0007669"/>
    <property type="project" value="InterPro"/>
</dbReference>
<evidence type="ECO:0000313" key="6">
    <source>
        <dbReference type="Proteomes" id="UP001284901"/>
    </source>
</evidence>
<feature type="chain" id="PRO_5043768352" evidence="3">
    <location>
        <begin position="23"/>
        <end position="457"/>
    </location>
</feature>
<keyword evidence="3" id="KW-0732">Signal</keyword>
<gene>
    <name evidence="4" type="primary">dacB</name>
    <name evidence="4" type="ORF">R6G74_01875</name>
    <name evidence="5" type="ORF">R6P33_01815</name>
</gene>
<dbReference type="EMBL" id="JAWNFY010000004">
    <property type="protein sequence ID" value="MDY5145760.1"/>
    <property type="molecule type" value="Genomic_DNA"/>
</dbReference>
<dbReference type="Pfam" id="PF02113">
    <property type="entry name" value="Peptidase_S13"/>
    <property type="match status" value="2"/>
</dbReference>
<dbReference type="InterPro" id="IPR000667">
    <property type="entry name" value="Peptidase_S13"/>
</dbReference>
<dbReference type="SUPFAM" id="SSF56601">
    <property type="entry name" value="beta-lactamase/transpeptidase-like"/>
    <property type="match status" value="1"/>
</dbReference>
<dbReference type="PRINTS" id="PR00922">
    <property type="entry name" value="DADACBPTASE3"/>
</dbReference>
<evidence type="ECO:0000313" key="7">
    <source>
        <dbReference type="Proteomes" id="UP001288320"/>
    </source>
</evidence>
<evidence type="ECO:0000313" key="5">
    <source>
        <dbReference type="EMBL" id="MDY5145760.1"/>
    </source>
</evidence>
<dbReference type="PANTHER" id="PTHR30023:SF0">
    <property type="entry name" value="PENICILLIN-SENSITIVE CARBOXYPEPTIDASE A"/>
    <property type="match status" value="1"/>
</dbReference>
<dbReference type="GO" id="GO:0009002">
    <property type="term" value="F:serine-type D-Ala-D-Ala carboxypeptidase activity"/>
    <property type="evidence" value="ECO:0007669"/>
    <property type="project" value="UniProtKB-EC"/>
</dbReference>